<sequence length="178" mass="19989">MAKSPKRDFAELVDEFGVEVGKIKQPMYMVALMCAEAAANGFALSEDAGELLHRFWNGRRAGNNEPRVKEPPSSVQTSKFRRFLLLGEQQGTDGVENLRKVPELCRTLGFKSDVYNIALDVARDALGNGKPLNDRELRASVKRAIESVSEAKRKSERARGNEHEHEHAIQQGRSRQRD</sequence>
<protein>
    <submittedName>
        <fullName evidence="2">Uncharacterized protein</fullName>
    </submittedName>
</protein>
<accession>A0A6B8KEP4</accession>
<evidence type="ECO:0000313" key="3">
    <source>
        <dbReference type="Proteomes" id="UP000309061"/>
    </source>
</evidence>
<dbReference type="Proteomes" id="UP000309061">
    <property type="component" value="Chromosome"/>
</dbReference>
<name>A0A6B8KEP4_9HYPH</name>
<keyword evidence="3" id="KW-1185">Reference proteome</keyword>
<gene>
    <name evidence="2" type="ORF">H2LOC_010865</name>
</gene>
<proteinExistence type="predicted"/>
<dbReference type="KEGG" id="mhey:H2LOC_010865"/>
<evidence type="ECO:0000313" key="2">
    <source>
        <dbReference type="EMBL" id="QGM46157.1"/>
    </source>
</evidence>
<dbReference type="AlphaFoldDB" id="A0A6B8KEP4"/>
<dbReference type="EMBL" id="CP046052">
    <property type="protein sequence ID" value="QGM46157.1"/>
    <property type="molecule type" value="Genomic_DNA"/>
</dbReference>
<reference evidence="2 3" key="1">
    <citation type="submission" date="2019-11" db="EMBL/GenBank/DDBJ databases">
        <title>The genome sequence of Methylocystis heyeri.</title>
        <authorList>
            <person name="Oshkin I.Y."/>
            <person name="Miroshnikov K."/>
            <person name="Dedysh S.N."/>
        </authorList>
    </citation>
    <scope>NUCLEOTIDE SEQUENCE [LARGE SCALE GENOMIC DNA]</scope>
    <source>
        <strain evidence="2 3">H2</strain>
    </source>
</reference>
<feature type="compositionally biased region" description="Basic and acidic residues" evidence="1">
    <location>
        <begin position="146"/>
        <end position="168"/>
    </location>
</feature>
<feature type="region of interest" description="Disordered" evidence="1">
    <location>
        <begin position="146"/>
        <end position="178"/>
    </location>
</feature>
<dbReference type="RefSeq" id="WP_136496412.1">
    <property type="nucleotide sequence ID" value="NZ_CP046052.1"/>
</dbReference>
<organism evidence="2 3">
    <name type="scientific">Methylocystis heyeri</name>
    <dbReference type="NCBI Taxonomy" id="391905"/>
    <lineage>
        <taxon>Bacteria</taxon>
        <taxon>Pseudomonadati</taxon>
        <taxon>Pseudomonadota</taxon>
        <taxon>Alphaproteobacteria</taxon>
        <taxon>Hyphomicrobiales</taxon>
        <taxon>Methylocystaceae</taxon>
        <taxon>Methylocystis</taxon>
    </lineage>
</organism>
<evidence type="ECO:0000256" key="1">
    <source>
        <dbReference type="SAM" id="MobiDB-lite"/>
    </source>
</evidence>